<dbReference type="STRING" id="1760988.SAMN02949497_3689"/>
<organism evidence="2 3">
    <name type="scientific">Methylomagnum ishizawai</name>
    <dbReference type="NCBI Taxonomy" id="1760988"/>
    <lineage>
        <taxon>Bacteria</taxon>
        <taxon>Pseudomonadati</taxon>
        <taxon>Pseudomonadota</taxon>
        <taxon>Gammaproteobacteria</taxon>
        <taxon>Methylococcales</taxon>
        <taxon>Methylococcaceae</taxon>
        <taxon>Methylomagnum</taxon>
    </lineage>
</organism>
<dbReference type="InterPro" id="IPR003959">
    <property type="entry name" value="ATPase_AAA_core"/>
</dbReference>
<feature type="domain" description="ATPase AAA-type core" evidence="1">
    <location>
        <begin position="269"/>
        <end position="423"/>
    </location>
</feature>
<accession>A0A1Y6D954</accession>
<dbReference type="SUPFAM" id="SSF52540">
    <property type="entry name" value="P-loop containing nucleoside triphosphate hydrolases"/>
    <property type="match status" value="1"/>
</dbReference>
<keyword evidence="3" id="KW-1185">Reference proteome</keyword>
<evidence type="ECO:0000313" key="2">
    <source>
        <dbReference type="EMBL" id="SMF96295.1"/>
    </source>
</evidence>
<dbReference type="PANTHER" id="PTHR43581:SF2">
    <property type="entry name" value="EXCINUCLEASE ATPASE SUBUNIT"/>
    <property type="match status" value="1"/>
</dbReference>
<proteinExistence type="predicted"/>
<keyword evidence="2" id="KW-0067">ATP-binding</keyword>
<sequence>MSETELLRIRQIKVDGLFGLYNHCIDLNLEERVTILHGPNGVGKTVLLRMVNSLFNRPWGGLAGNEEKSVLAEIPFSELYILMEDGRAITITNKSSTDLKTNKAWKFRFFLTSKDRKVIAEDELLFGTIKREPAWLRNFRSMFNANLIDTQRLSRLAFDDFSTKANAVTGGKGQYGAHNVFQNAGPVTLIVSDTSPPPPKGYMLSTVVDCSEDLQLRIRDALASYGQQSQILDHTFPRRVLRFSGDLLDVAELKASMNVIDNKREEFRRINLLDDSETSSFDLSTLNEIEDTERRVMTLYVKDTEAKFKALEDIANRIIGLLNILNAKFVHKQIKIKREIGFVVEAPSGLEFNIEHLSSGEQHEMVLHYDLLFKAQKNTLVLIDEPELSLHLAWQKRFLPDLLEIVKIAKIDVLLATHSPYIVGDRSDLMVSLDAEAVDVSV</sequence>
<dbReference type="Pfam" id="PF13304">
    <property type="entry name" value="AAA_21"/>
    <property type="match status" value="1"/>
</dbReference>
<dbReference type="OrthoDB" id="9815944at2"/>
<dbReference type="GO" id="GO:0005524">
    <property type="term" value="F:ATP binding"/>
    <property type="evidence" value="ECO:0007669"/>
    <property type="project" value="UniProtKB-KW"/>
</dbReference>
<dbReference type="AlphaFoldDB" id="A0A1Y6D954"/>
<protein>
    <submittedName>
        <fullName evidence="2">Predicted ATP-binding protein involved in virulence</fullName>
    </submittedName>
</protein>
<gene>
    <name evidence="2" type="ORF">SAMN02949497_3689</name>
</gene>
<evidence type="ECO:0000259" key="1">
    <source>
        <dbReference type="Pfam" id="PF13304"/>
    </source>
</evidence>
<dbReference type="Gene3D" id="3.40.50.300">
    <property type="entry name" value="P-loop containing nucleotide triphosphate hydrolases"/>
    <property type="match status" value="1"/>
</dbReference>
<dbReference type="InterPro" id="IPR051396">
    <property type="entry name" value="Bact_Antivir_Def_Nuclease"/>
</dbReference>
<dbReference type="GO" id="GO:0016887">
    <property type="term" value="F:ATP hydrolysis activity"/>
    <property type="evidence" value="ECO:0007669"/>
    <property type="project" value="InterPro"/>
</dbReference>
<evidence type="ECO:0000313" key="3">
    <source>
        <dbReference type="Proteomes" id="UP000192923"/>
    </source>
</evidence>
<dbReference type="PANTHER" id="PTHR43581">
    <property type="entry name" value="ATP/GTP PHOSPHATASE"/>
    <property type="match status" value="1"/>
</dbReference>
<dbReference type="InterPro" id="IPR027417">
    <property type="entry name" value="P-loop_NTPase"/>
</dbReference>
<keyword evidence="2" id="KW-0547">Nucleotide-binding</keyword>
<name>A0A1Y6D954_9GAMM</name>
<dbReference type="Proteomes" id="UP000192923">
    <property type="component" value="Unassembled WGS sequence"/>
</dbReference>
<dbReference type="EMBL" id="FXAM01000001">
    <property type="protein sequence ID" value="SMF96295.1"/>
    <property type="molecule type" value="Genomic_DNA"/>
</dbReference>
<dbReference type="RefSeq" id="WP_085215193.1">
    <property type="nucleotide sequence ID" value="NZ_FXAM01000001.1"/>
</dbReference>
<reference evidence="2 3" key="1">
    <citation type="submission" date="2016-12" db="EMBL/GenBank/DDBJ databases">
        <authorList>
            <person name="Song W.-J."/>
            <person name="Kurnit D.M."/>
        </authorList>
    </citation>
    <scope>NUCLEOTIDE SEQUENCE [LARGE SCALE GENOMIC DNA]</scope>
    <source>
        <strain evidence="2 3">175</strain>
    </source>
</reference>